<feature type="domain" description="HTH myb-type" evidence="12">
    <location>
        <begin position="88"/>
        <end position="136"/>
    </location>
</feature>
<dbReference type="Gene3D" id="1.10.10.60">
    <property type="entry name" value="Homeodomain-like"/>
    <property type="match status" value="1"/>
</dbReference>
<feature type="domain" description="SANT" evidence="11">
    <location>
        <begin position="84"/>
        <end position="136"/>
    </location>
</feature>
<evidence type="ECO:0000256" key="5">
    <source>
        <dbReference type="ARBA" id="ARBA00023015"/>
    </source>
</evidence>
<dbReference type="GO" id="GO:0005634">
    <property type="term" value="C:nucleus"/>
    <property type="evidence" value="ECO:0007669"/>
    <property type="project" value="UniProtKB-SubCell"/>
</dbReference>
<dbReference type="InterPro" id="IPR001005">
    <property type="entry name" value="SANT/Myb"/>
</dbReference>
<dbReference type="Gene3D" id="3.30.60.90">
    <property type="match status" value="1"/>
</dbReference>
<dbReference type="GO" id="GO:0006338">
    <property type="term" value="P:chromatin remodeling"/>
    <property type="evidence" value="ECO:0007669"/>
    <property type="project" value="TreeGrafter"/>
</dbReference>
<dbReference type="SMART" id="SM00291">
    <property type="entry name" value="ZnF_ZZ"/>
    <property type="match status" value="1"/>
</dbReference>
<evidence type="ECO:0000256" key="2">
    <source>
        <dbReference type="ARBA" id="ARBA00022723"/>
    </source>
</evidence>
<dbReference type="InterPro" id="IPR017884">
    <property type="entry name" value="SANT_dom"/>
</dbReference>
<evidence type="ECO:0000313" key="13">
    <source>
        <dbReference type="EMBL" id="KAJ3035295.1"/>
    </source>
</evidence>
<dbReference type="InterPro" id="IPR017930">
    <property type="entry name" value="Myb_dom"/>
</dbReference>
<dbReference type="PROSITE" id="PS51293">
    <property type="entry name" value="SANT"/>
    <property type="match status" value="1"/>
</dbReference>
<feature type="domain" description="ZZ-type" evidence="10">
    <location>
        <begin position="24"/>
        <end position="82"/>
    </location>
</feature>
<evidence type="ECO:0000313" key="14">
    <source>
        <dbReference type="Proteomes" id="UP001212841"/>
    </source>
</evidence>
<dbReference type="GO" id="GO:0008270">
    <property type="term" value="F:zinc ion binding"/>
    <property type="evidence" value="ECO:0007669"/>
    <property type="project" value="UniProtKB-KW"/>
</dbReference>
<organism evidence="13 14">
    <name type="scientific">Rhizophlyctis rosea</name>
    <dbReference type="NCBI Taxonomy" id="64517"/>
    <lineage>
        <taxon>Eukaryota</taxon>
        <taxon>Fungi</taxon>
        <taxon>Fungi incertae sedis</taxon>
        <taxon>Chytridiomycota</taxon>
        <taxon>Chytridiomycota incertae sedis</taxon>
        <taxon>Chytridiomycetes</taxon>
        <taxon>Rhizophlyctidales</taxon>
        <taxon>Rhizophlyctidaceae</taxon>
        <taxon>Rhizophlyctis</taxon>
    </lineage>
</organism>
<dbReference type="PANTHER" id="PTHR12374:SF20">
    <property type="entry name" value="TRANSCRIPTIONAL ADAPTER 2-ALPHA"/>
    <property type="match status" value="1"/>
</dbReference>
<evidence type="ECO:0000259" key="11">
    <source>
        <dbReference type="PROSITE" id="PS51293"/>
    </source>
</evidence>
<dbReference type="InterPro" id="IPR009057">
    <property type="entry name" value="Homeodomain-like_sf"/>
</dbReference>
<dbReference type="CDD" id="cd00167">
    <property type="entry name" value="SANT"/>
    <property type="match status" value="1"/>
</dbReference>
<dbReference type="SMART" id="SM00717">
    <property type="entry name" value="SANT"/>
    <property type="match status" value="1"/>
</dbReference>
<dbReference type="InterPro" id="IPR055141">
    <property type="entry name" value="TADA2A_B-like_dom"/>
</dbReference>
<keyword evidence="7" id="KW-0539">Nucleus</keyword>
<feature type="non-terminal residue" evidence="13">
    <location>
        <position position="341"/>
    </location>
</feature>
<evidence type="ECO:0000256" key="4">
    <source>
        <dbReference type="ARBA" id="ARBA00022833"/>
    </source>
</evidence>
<proteinExistence type="predicted"/>
<comment type="subcellular location">
    <subcellularLocation>
        <location evidence="1">Nucleus</location>
    </subcellularLocation>
</comment>
<dbReference type="SUPFAM" id="SSF57850">
    <property type="entry name" value="RING/U-box"/>
    <property type="match status" value="1"/>
</dbReference>
<keyword evidence="3 8" id="KW-0863">Zinc-finger</keyword>
<protein>
    <submittedName>
        <fullName evidence="13">Transcriptional adapter ada2</fullName>
    </submittedName>
</protein>
<dbReference type="FunFam" id="1.10.10.60:FF:000110">
    <property type="entry name" value="Transcriptional adapter"/>
    <property type="match status" value="1"/>
</dbReference>
<dbReference type="Pfam" id="PF00249">
    <property type="entry name" value="Myb_DNA-binding"/>
    <property type="match status" value="1"/>
</dbReference>
<keyword evidence="14" id="KW-1185">Reference proteome</keyword>
<dbReference type="AlphaFoldDB" id="A0AAD5S2K8"/>
<dbReference type="PROSITE" id="PS50090">
    <property type="entry name" value="MYB_LIKE"/>
    <property type="match status" value="1"/>
</dbReference>
<dbReference type="SUPFAM" id="SSF46689">
    <property type="entry name" value="Homeodomain-like"/>
    <property type="match status" value="1"/>
</dbReference>
<sequence length="341" mass="40301">MGIQKKPRKNEDAEQEEGTTYDFGDHYHCDLCDKDVTHTLRIRCAHESCKEVDICISCFSTGAEKNNHRNDHPYRVIDILNFPVFEENWRADEEIYLIEGLEQCGPGNWEEIAEHVSTKNKQECADHYQRIFIDSPDWPIPDMTKNFDPSIRLPIRPMQRLPKVPRPPSSTPVNSEIVGFMPGRQEFETEYENEAEQHVKDMEFTDMDTEEDRNLKTAMLSVYNTILERRKERKDLVFDRGLAVDFKKLRNNDGKRSKEEQKLLTKLRVFARLQTSEDFATLAAEMMKEMTLRKRIADLQEYRRMGITTRFEASDYEREKQTRINRAIKEERGSARYRPYD</sequence>
<evidence type="ECO:0000256" key="1">
    <source>
        <dbReference type="ARBA" id="ARBA00004123"/>
    </source>
</evidence>
<comment type="caution">
    <text evidence="13">The sequence shown here is derived from an EMBL/GenBank/DDBJ whole genome shotgun (WGS) entry which is preliminary data.</text>
</comment>
<dbReference type="PANTHER" id="PTHR12374">
    <property type="entry name" value="TRANSCRIPTIONAL ADAPTOR 2 ADA2 -RELATED"/>
    <property type="match status" value="1"/>
</dbReference>
<evidence type="ECO:0000256" key="3">
    <source>
        <dbReference type="ARBA" id="ARBA00022771"/>
    </source>
</evidence>
<keyword evidence="6" id="KW-0804">Transcription</keyword>
<evidence type="ECO:0000259" key="9">
    <source>
        <dbReference type="PROSITE" id="PS50090"/>
    </source>
</evidence>
<dbReference type="CDD" id="cd02335">
    <property type="entry name" value="ZZ_ADA2"/>
    <property type="match status" value="1"/>
</dbReference>
<gene>
    <name evidence="13" type="primary">ADA2_1</name>
    <name evidence="13" type="ORF">HK097_004243</name>
</gene>
<evidence type="ECO:0000256" key="6">
    <source>
        <dbReference type="ARBA" id="ARBA00023163"/>
    </source>
</evidence>
<dbReference type="GO" id="GO:0070461">
    <property type="term" value="C:SAGA-type complex"/>
    <property type="evidence" value="ECO:0007669"/>
    <property type="project" value="TreeGrafter"/>
</dbReference>
<feature type="domain" description="Myb-like" evidence="9">
    <location>
        <begin position="88"/>
        <end position="132"/>
    </location>
</feature>
<dbReference type="Pfam" id="PF25299">
    <property type="entry name" value="ZZ_ADA2"/>
    <property type="match status" value="1"/>
</dbReference>
<dbReference type="PROSITE" id="PS50135">
    <property type="entry name" value="ZF_ZZ_2"/>
    <property type="match status" value="1"/>
</dbReference>
<dbReference type="InterPro" id="IPR016827">
    <property type="entry name" value="Ada2/TADA2"/>
</dbReference>
<evidence type="ECO:0000256" key="8">
    <source>
        <dbReference type="PROSITE-ProRule" id="PRU00228"/>
    </source>
</evidence>
<dbReference type="Pfam" id="PF22941">
    <property type="entry name" value="TADA2A-like_3rd"/>
    <property type="match status" value="1"/>
</dbReference>
<reference evidence="13" key="1">
    <citation type="submission" date="2020-05" db="EMBL/GenBank/DDBJ databases">
        <title>Phylogenomic resolution of chytrid fungi.</title>
        <authorList>
            <person name="Stajich J.E."/>
            <person name="Amses K."/>
            <person name="Simmons R."/>
            <person name="Seto K."/>
            <person name="Myers J."/>
            <person name="Bonds A."/>
            <person name="Quandt C.A."/>
            <person name="Barry K."/>
            <person name="Liu P."/>
            <person name="Grigoriev I."/>
            <person name="Longcore J.E."/>
            <person name="James T.Y."/>
        </authorList>
    </citation>
    <scope>NUCLEOTIDE SEQUENCE</scope>
    <source>
        <strain evidence="13">JEL0318</strain>
    </source>
</reference>
<dbReference type="GO" id="GO:0006357">
    <property type="term" value="P:regulation of transcription by RNA polymerase II"/>
    <property type="evidence" value="ECO:0007669"/>
    <property type="project" value="InterPro"/>
</dbReference>
<evidence type="ECO:0000256" key="7">
    <source>
        <dbReference type="ARBA" id="ARBA00023242"/>
    </source>
</evidence>
<dbReference type="GO" id="GO:0003713">
    <property type="term" value="F:transcription coactivator activity"/>
    <property type="evidence" value="ECO:0007669"/>
    <property type="project" value="InterPro"/>
</dbReference>
<keyword evidence="4" id="KW-0862">Zinc</keyword>
<dbReference type="InterPro" id="IPR043145">
    <property type="entry name" value="Znf_ZZ_sf"/>
</dbReference>
<dbReference type="Proteomes" id="UP001212841">
    <property type="component" value="Unassembled WGS sequence"/>
</dbReference>
<keyword evidence="5" id="KW-0805">Transcription regulation</keyword>
<dbReference type="InterPro" id="IPR000433">
    <property type="entry name" value="Znf_ZZ"/>
</dbReference>
<name>A0AAD5S2K8_9FUNG</name>
<dbReference type="FunFam" id="3.30.60.90:FF:000008">
    <property type="entry name" value="Transcriptional adapter 2"/>
    <property type="match status" value="1"/>
</dbReference>
<keyword evidence="2" id="KW-0479">Metal-binding</keyword>
<dbReference type="GO" id="GO:0003682">
    <property type="term" value="F:chromatin binding"/>
    <property type="evidence" value="ECO:0007669"/>
    <property type="project" value="TreeGrafter"/>
</dbReference>
<accession>A0AAD5S2K8</accession>
<dbReference type="InterPro" id="IPR041983">
    <property type="entry name" value="ADA2-like_ZZ"/>
</dbReference>
<dbReference type="EMBL" id="JADGJD010002063">
    <property type="protein sequence ID" value="KAJ3035295.1"/>
    <property type="molecule type" value="Genomic_DNA"/>
</dbReference>
<evidence type="ECO:0000259" key="10">
    <source>
        <dbReference type="PROSITE" id="PS50135"/>
    </source>
</evidence>
<dbReference type="PROSITE" id="PS51294">
    <property type="entry name" value="HTH_MYB"/>
    <property type="match status" value="1"/>
</dbReference>
<dbReference type="PIRSF" id="PIRSF025024">
    <property type="entry name" value="Transcriptional_adaptor_2"/>
    <property type="match status" value="1"/>
</dbReference>
<evidence type="ECO:0000259" key="12">
    <source>
        <dbReference type="PROSITE" id="PS51294"/>
    </source>
</evidence>
<dbReference type="PROSITE" id="PS01357">
    <property type="entry name" value="ZF_ZZ_1"/>
    <property type="match status" value="1"/>
</dbReference>